<keyword evidence="4" id="KW-1185">Reference proteome</keyword>
<evidence type="ECO:0000313" key="4">
    <source>
        <dbReference type="Proteomes" id="UP001152130"/>
    </source>
</evidence>
<feature type="coiled-coil region" evidence="1">
    <location>
        <begin position="351"/>
        <end position="385"/>
    </location>
</feature>
<reference evidence="3" key="1">
    <citation type="submission" date="2022-10" db="EMBL/GenBank/DDBJ databases">
        <title>Fusarium specimens isolated from Avocado Roots.</title>
        <authorList>
            <person name="Stajich J."/>
            <person name="Roper C."/>
            <person name="Heimlech-Rivalta G."/>
        </authorList>
    </citation>
    <scope>NUCLEOTIDE SEQUENCE</scope>
    <source>
        <strain evidence="3">CF00143</strain>
    </source>
</reference>
<dbReference type="EMBL" id="JAPDHF010000017">
    <property type="protein sequence ID" value="KAJ4007301.1"/>
    <property type="molecule type" value="Genomic_DNA"/>
</dbReference>
<dbReference type="OrthoDB" id="5089032at2759"/>
<evidence type="ECO:0000256" key="1">
    <source>
        <dbReference type="SAM" id="Coils"/>
    </source>
</evidence>
<dbReference type="AlphaFoldDB" id="A0A9W8PIP2"/>
<feature type="compositionally biased region" description="Pro residues" evidence="2">
    <location>
        <begin position="264"/>
        <end position="274"/>
    </location>
</feature>
<sequence length="712" mass="80055">MSRQEVTKANTGRALRPRTQAKAQAQDETESETESEPEEEVESADEFEAAPGTKPGRKQPAKPNKWSHESIIELLAHVEWCAENGKDFLKEEAPALSHELGRSAKQTYNKVYLMWKHFKKPEHIDKKHTYLYAVGIKSLKLDPELMKSVRNRVHEIRSTTGSAALPIEPNINVQKINPTKLRQLENAGESDAATIGDSQGEEEEQDPDIPDSPAHTALPSGSSQGTIDVANDAALDDIRDAGDDMDLDTGMTQETTPDANPHVPASPPSPGDPPGPEDDSFQTVRNSQDVIRPQSEWLRRADQNFSFTTPTKDKPGCNNETAQDLADTTPTQRNIIGSPSEYSPRSLRLDLLEKSKKISLCEEEIRTLRERNAELEGQLKSLQRCKPDANVRHNLEQHFASTRAMIAENKLRHRKIDELSMSDIGRRIVALNNAIRDFGLTNEEISEELPNLESSFGPSAHSWATTTFGKSIRLCIYSVSNREFRKEGLLRGLVAAAINELIFEPVFPHMFNVHSQDTNFYRKYIVVQHGTEDLHHADHHVLKELARDKQTAMIEPTANDLADRISKSLEGLLSTKEDQPAHQEDLDGDFEMLFPESDVDTTTLHLRSVLSQALSLKLDLTMHMNRLRFFFFKPDDVWDAQNMKLDDPSFQPGEGSSIKACISPAIYVAPKREISRDEAILEFDTRFNTYFLEATEEEVKTLELVSQAIVLI</sequence>
<feature type="compositionally biased region" description="Acidic residues" evidence="2">
    <location>
        <begin position="199"/>
        <end position="209"/>
    </location>
</feature>
<feature type="region of interest" description="Disordered" evidence="2">
    <location>
        <begin position="239"/>
        <end position="282"/>
    </location>
</feature>
<evidence type="ECO:0000313" key="3">
    <source>
        <dbReference type="EMBL" id="KAJ4007301.1"/>
    </source>
</evidence>
<accession>A0A9W8PIP2</accession>
<feature type="compositionally biased region" description="Polar residues" evidence="2">
    <location>
        <begin position="1"/>
        <end position="10"/>
    </location>
</feature>
<feature type="region of interest" description="Disordered" evidence="2">
    <location>
        <begin position="187"/>
        <end position="227"/>
    </location>
</feature>
<name>A0A9W8PIP2_9HYPO</name>
<evidence type="ECO:0000256" key="2">
    <source>
        <dbReference type="SAM" id="MobiDB-lite"/>
    </source>
</evidence>
<feature type="region of interest" description="Disordered" evidence="2">
    <location>
        <begin position="1"/>
        <end position="65"/>
    </location>
</feature>
<proteinExistence type="predicted"/>
<keyword evidence="1" id="KW-0175">Coiled coil</keyword>
<organism evidence="3 4">
    <name type="scientific">Fusarium irregulare</name>
    <dbReference type="NCBI Taxonomy" id="2494466"/>
    <lineage>
        <taxon>Eukaryota</taxon>
        <taxon>Fungi</taxon>
        <taxon>Dikarya</taxon>
        <taxon>Ascomycota</taxon>
        <taxon>Pezizomycotina</taxon>
        <taxon>Sordariomycetes</taxon>
        <taxon>Hypocreomycetidae</taxon>
        <taxon>Hypocreales</taxon>
        <taxon>Nectriaceae</taxon>
        <taxon>Fusarium</taxon>
        <taxon>Fusarium incarnatum-equiseti species complex</taxon>
    </lineage>
</organism>
<comment type="caution">
    <text evidence="3">The sequence shown here is derived from an EMBL/GenBank/DDBJ whole genome shotgun (WGS) entry which is preliminary data.</text>
</comment>
<dbReference type="Proteomes" id="UP001152130">
    <property type="component" value="Unassembled WGS sequence"/>
</dbReference>
<gene>
    <name evidence="3" type="ORF">NW766_009983</name>
</gene>
<feature type="compositionally biased region" description="Acidic residues" evidence="2">
    <location>
        <begin position="27"/>
        <end position="48"/>
    </location>
</feature>
<protein>
    <submittedName>
        <fullName evidence="3">Uncharacterized protein</fullName>
    </submittedName>
</protein>